<accession>A0ABR1JQI8</accession>
<gene>
    <name evidence="3" type="ORF">VKT23_006509</name>
</gene>
<feature type="compositionally biased region" description="Polar residues" evidence="1">
    <location>
        <begin position="176"/>
        <end position="189"/>
    </location>
</feature>
<feature type="transmembrane region" description="Helical" evidence="2">
    <location>
        <begin position="106"/>
        <end position="128"/>
    </location>
</feature>
<keyword evidence="2" id="KW-1133">Transmembrane helix</keyword>
<evidence type="ECO:0008006" key="5">
    <source>
        <dbReference type="Google" id="ProtNLM"/>
    </source>
</evidence>
<keyword evidence="4" id="KW-1185">Reference proteome</keyword>
<protein>
    <recommendedName>
        <fullName evidence="5">Transmembrane protein</fullName>
    </recommendedName>
</protein>
<reference evidence="3 4" key="1">
    <citation type="submission" date="2024-01" db="EMBL/GenBank/DDBJ databases">
        <title>A draft genome for the cacao thread blight pathogen Marasmiellus scandens.</title>
        <authorList>
            <person name="Baruah I.K."/>
            <person name="Leung J."/>
            <person name="Bukari Y."/>
            <person name="Amoako-Attah I."/>
            <person name="Meinhardt L.W."/>
            <person name="Bailey B.A."/>
            <person name="Cohen S.P."/>
        </authorList>
    </citation>
    <scope>NUCLEOTIDE SEQUENCE [LARGE SCALE GENOMIC DNA]</scope>
    <source>
        <strain evidence="3 4">GH-19</strain>
    </source>
</reference>
<proteinExistence type="predicted"/>
<feature type="compositionally biased region" description="Basic and acidic residues" evidence="1">
    <location>
        <begin position="39"/>
        <end position="50"/>
    </location>
</feature>
<evidence type="ECO:0000313" key="4">
    <source>
        <dbReference type="Proteomes" id="UP001498398"/>
    </source>
</evidence>
<feature type="region of interest" description="Disordered" evidence="1">
    <location>
        <begin position="141"/>
        <end position="160"/>
    </location>
</feature>
<organism evidence="3 4">
    <name type="scientific">Marasmiellus scandens</name>
    <dbReference type="NCBI Taxonomy" id="2682957"/>
    <lineage>
        <taxon>Eukaryota</taxon>
        <taxon>Fungi</taxon>
        <taxon>Dikarya</taxon>
        <taxon>Basidiomycota</taxon>
        <taxon>Agaricomycotina</taxon>
        <taxon>Agaricomycetes</taxon>
        <taxon>Agaricomycetidae</taxon>
        <taxon>Agaricales</taxon>
        <taxon>Marasmiineae</taxon>
        <taxon>Omphalotaceae</taxon>
        <taxon>Marasmiellus</taxon>
    </lineage>
</organism>
<feature type="region of interest" description="Disordered" evidence="1">
    <location>
        <begin position="176"/>
        <end position="222"/>
    </location>
</feature>
<feature type="transmembrane region" description="Helical" evidence="2">
    <location>
        <begin position="65"/>
        <end position="86"/>
    </location>
</feature>
<keyword evidence="2" id="KW-0472">Membrane</keyword>
<evidence type="ECO:0000256" key="2">
    <source>
        <dbReference type="SAM" id="Phobius"/>
    </source>
</evidence>
<evidence type="ECO:0000256" key="1">
    <source>
        <dbReference type="SAM" id="MobiDB-lite"/>
    </source>
</evidence>
<feature type="compositionally biased region" description="Basic and acidic residues" evidence="1">
    <location>
        <begin position="8"/>
        <end position="18"/>
    </location>
</feature>
<name>A0ABR1JQI8_9AGAR</name>
<feature type="compositionally biased region" description="Basic and acidic residues" evidence="1">
    <location>
        <begin position="194"/>
        <end position="211"/>
    </location>
</feature>
<comment type="caution">
    <text evidence="3">The sequence shown here is derived from an EMBL/GenBank/DDBJ whole genome shotgun (WGS) entry which is preliminary data.</text>
</comment>
<feature type="region of interest" description="Disordered" evidence="1">
    <location>
        <begin position="1"/>
        <end position="50"/>
    </location>
</feature>
<dbReference type="Proteomes" id="UP001498398">
    <property type="component" value="Unassembled WGS sequence"/>
</dbReference>
<dbReference type="EMBL" id="JBANRG010000008">
    <property type="protein sequence ID" value="KAK7464341.1"/>
    <property type="molecule type" value="Genomic_DNA"/>
</dbReference>
<feature type="transmembrane region" description="Helical" evidence="2">
    <location>
        <begin position="275"/>
        <end position="294"/>
    </location>
</feature>
<evidence type="ECO:0000313" key="3">
    <source>
        <dbReference type="EMBL" id="KAK7464341.1"/>
    </source>
</evidence>
<keyword evidence="2" id="KW-0812">Transmembrane</keyword>
<feature type="transmembrane region" description="Helical" evidence="2">
    <location>
        <begin position="247"/>
        <end position="269"/>
    </location>
</feature>
<sequence length="312" mass="33989">MRRRSHTQRRDAHAHFPNDLDVADYEPRVEPAPQRKRTQHDQDQVDEEARRKAMKDLVQSWMDRLQLISLITTFLASVEAGLLQVTNGSDGDDGPSVLDQIANATLLSALVLHLHASFVSFVAAFFLIRFKVKEAKREEAKVEGGPGHGTSSGAGAAPSSKGSVLIDMAAKHVTQSPTTASAKSSNDSHLFNFGHKEEHDKEKDKASESHVEGPSPPPIWSANPRLVQVGPFQRQPPIILLSRCHTLCILFASLGFVLAMIGIIAYSWAQQTKPVGAVTTGFLGLCMFSALAIIHSSRTSQGDGDVFTYDSD</sequence>